<evidence type="ECO:0000313" key="8">
    <source>
        <dbReference type="Proteomes" id="UP000051952"/>
    </source>
</evidence>
<keyword evidence="4" id="KW-0411">Iron-sulfur</keyword>
<dbReference type="GO" id="GO:0046872">
    <property type="term" value="F:metal ion binding"/>
    <property type="evidence" value="ECO:0007669"/>
    <property type="project" value="UniProtKB-KW"/>
</dbReference>
<keyword evidence="1" id="KW-0001">2Fe-2S</keyword>
<dbReference type="Proteomes" id="UP000051952">
    <property type="component" value="Unassembled WGS sequence"/>
</dbReference>
<proteinExistence type="predicted"/>
<organism evidence="7 8">
    <name type="scientific">Bodo saltans</name>
    <name type="common">Flagellated protozoan</name>
    <dbReference type="NCBI Taxonomy" id="75058"/>
    <lineage>
        <taxon>Eukaryota</taxon>
        <taxon>Discoba</taxon>
        <taxon>Euglenozoa</taxon>
        <taxon>Kinetoplastea</taxon>
        <taxon>Metakinetoplastina</taxon>
        <taxon>Eubodonida</taxon>
        <taxon>Bodonidae</taxon>
        <taxon>Bodo</taxon>
    </lineage>
</organism>
<dbReference type="GO" id="GO:0051537">
    <property type="term" value="F:2 iron, 2 sulfur cluster binding"/>
    <property type="evidence" value="ECO:0007669"/>
    <property type="project" value="UniProtKB-KW"/>
</dbReference>
<sequence>MFEAPIVVLDSAECEKMIAEASSRRSQTVRAPENVALPVQHFSSHFVKSTSSHARPVAVFCVLGTHDGPVFYAIDAVCYHGKADLTQGGVVRGICDVEDLGQTSTPLCVECPGHGYLFSLATGSNIIRGAQFVGGKLVVGGLKAVTHMQRTYECVFDPVTGLTVFNKNRKNERFASD</sequence>
<evidence type="ECO:0000256" key="2">
    <source>
        <dbReference type="ARBA" id="ARBA00022723"/>
    </source>
</evidence>
<name>A0A0S4IP96_BODSA</name>
<dbReference type="EMBL" id="CYKH01000233">
    <property type="protein sequence ID" value="CUF03995.1"/>
    <property type="molecule type" value="Genomic_DNA"/>
</dbReference>
<reference evidence="8" key="1">
    <citation type="submission" date="2015-09" db="EMBL/GenBank/DDBJ databases">
        <authorList>
            <consortium name="Pathogen Informatics"/>
        </authorList>
    </citation>
    <scope>NUCLEOTIDE SEQUENCE [LARGE SCALE GENOMIC DNA]</scope>
    <source>
        <strain evidence="8">Lake Konstanz</strain>
    </source>
</reference>
<dbReference type="SUPFAM" id="SSF50022">
    <property type="entry name" value="ISP domain"/>
    <property type="match status" value="1"/>
</dbReference>
<evidence type="ECO:0000259" key="6">
    <source>
        <dbReference type="PROSITE" id="PS51296"/>
    </source>
</evidence>
<evidence type="ECO:0000256" key="4">
    <source>
        <dbReference type="ARBA" id="ARBA00023014"/>
    </source>
</evidence>
<evidence type="ECO:0000313" key="7">
    <source>
        <dbReference type="EMBL" id="CUF03995.1"/>
    </source>
</evidence>
<keyword evidence="2" id="KW-0479">Metal-binding</keyword>
<keyword evidence="8" id="KW-1185">Reference proteome</keyword>
<dbReference type="PROSITE" id="PS51296">
    <property type="entry name" value="RIESKE"/>
    <property type="match status" value="1"/>
</dbReference>
<dbReference type="VEuPathDB" id="TriTrypDB:BSAL_58420"/>
<evidence type="ECO:0000256" key="3">
    <source>
        <dbReference type="ARBA" id="ARBA00023004"/>
    </source>
</evidence>
<accession>A0A0S4IP96</accession>
<feature type="domain" description="Rieske" evidence="6">
    <location>
        <begin position="62"/>
        <end position="129"/>
    </location>
</feature>
<protein>
    <recommendedName>
        <fullName evidence="6">Rieske domain-containing protein</fullName>
    </recommendedName>
</protein>
<dbReference type="PANTHER" id="PTHR21496">
    <property type="entry name" value="FERREDOXIN-RELATED"/>
    <property type="match status" value="1"/>
</dbReference>
<dbReference type="AlphaFoldDB" id="A0A0S4IP96"/>
<evidence type="ECO:0000256" key="1">
    <source>
        <dbReference type="ARBA" id="ARBA00022714"/>
    </source>
</evidence>
<keyword evidence="3" id="KW-0408">Iron</keyword>
<dbReference type="InterPro" id="IPR017941">
    <property type="entry name" value="Rieske_2Fe-2S"/>
</dbReference>
<comment type="cofactor">
    <cofactor evidence="5">
        <name>[2Fe-2S] cluster</name>
        <dbReference type="ChEBI" id="CHEBI:190135"/>
    </cofactor>
</comment>
<dbReference type="Gene3D" id="2.102.10.10">
    <property type="entry name" value="Rieske [2Fe-2S] iron-sulphur domain"/>
    <property type="match status" value="1"/>
</dbReference>
<gene>
    <name evidence="7" type="ORF">BSAL_58420</name>
</gene>
<dbReference type="InterPro" id="IPR036922">
    <property type="entry name" value="Rieske_2Fe-2S_sf"/>
</dbReference>
<dbReference type="PANTHER" id="PTHR21496:SF0">
    <property type="entry name" value="RIESKE DOMAIN-CONTAINING PROTEIN"/>
    <property type="match status" value="1"/>
</dbReference>
<evidence type="ECO:0000256" key="5">
    <source>
        <dbReference type="ARBA" id="ARBA00034078"/>
    </source>
</evidence>